<name>A0ABR0K4N5_9EURO</name>
<dbReference type="EMBL" id="JAVRRG010000094">
    <property type="protein sequence ID" value="KAK5087276.1"/>
    <property type="molecule type" value="Genomic_DNA"/>
</dbReference>
<feature type="signal peptide" evidence="4">
    <location>
        <begin position="1"/>
        <end position="27"/>
    </location>
</feature>
<accession>A0ABR0K4N5</accession>
<dbReference type="Proteomes" id="UP001345013">
    <property type="component" value="Unassembled WGS sequence"/>
</dbReference>
<organism evidence="5 6">
    <name type="scientific">Lithohypha guttulata</name>
    <dbReference type="NCBI Taxonomy" id="1690604"/>
    <lineage>
        <taxon>Eukaryota</taxon>
        <taxon>Fungi</taxon>
        <taxon>Dikarya</taxon>
        <taxon>Ascomycota</taxon>
        <taxon>Pezizomycotina</taxon>
        <taxon>Eurotiomycetes</taxon>
        <taxon>Chaetothyriomycetidae</taxon>
        <taxon>Chaetothyriales</taxon>
        <taxon>Trichomeriaceae</taxon>
        <taxon>Lithohypha</taxon>
    </lineage>
</organism>
<reference evidence="5 6" key="1">
    <citation type="submission" date="2023-08" db="EMBL/GenBank/DDBJ databases">
        <title>Black Yeasts Isolated from many extreme environments.</title>
        <authorList>
            <person name="Coleine C."/>
            <person name="Stajich J.E."/>
            <person name="Selbmann L."/>
        </authorList>
    </citation>
    <scope>NUCLEOTIDE SEQUENCE [LARGE SCALE GENOMIC DNA]</scope>
    <source>
        <strain evidence="5 6">CCFEE 5885</strain>
    </source>
</reference>
<feature type="chain" id="PRO_5047442625" evidence="4">
    <location>
        <begin position="28"/>
        <end position="907"/>
    </location>
</feature>
<evidence type="ECO:0000256" key="4">
    <source>
        <dbReference type="SAM" id="SignalP"/>
    </source>
</evidence>
<evidence type="ECO:0000313" key="5">
    <source>
        <dbReference type="EMBL" id="KAK5087276.1"/>
    </source>
</evidence>
<keyword evidence="6" id="KW-1185">Reference proteome</keyword>
<comment type="similarity">
    <text evidence="1">Belongs to the sel-1 family.</text>
</comment>
<evidence type="ECO:0000256" key="2">
    <source>
        <dbReference type="SAM" id="MobiDB-lite"/>
    </source>
</evidence>
<dbReference type="PANTHER" id="PTHR11102:SF147">
    <property type="entry name" value="SEL1L ADAPTOR SUBUNIT OF ERAD E3 UBIQUITIN LIGASE"/>
    <property type="match status" value="1"/>
</dbReference>
<dbReference type="InterPro" id="IPR006597">
    <property type="entry name" value="Sel1-like"/>
</dbReference>
<dbReference type="Pfam" id="PF08238">
    <property type="entry name" value="Sel1"/>
    <property type="match status" value="7"/>
</dbReference>
<evidence type="ECO:0000256" key="3">
    <source>
        <dbReference type="SAM" id="Phobius"/>
    </source>
</evidence>
<sequence length="907" mass="99920">MLRAFQRAVFGLFAFVLISLVVSPSYALSAVSLAAPESRNHASRSQAQHAFLKDNQGHDSPEQARSRAHHIWAELREIEPTWKEAVIDARPAGLPATVWHYVNKVSRALFMNAPARTSTAEQGKLPVKLQEAVDGLTRAAHVDDDALFLLAEMNFYGNFSHPRRPHTALKAYSALAERSGNATAQHMLGLLYATGLGDAVEVDQAKAQLYYTFAAEQGEVRAEMTLAHRYHMGIATAKSCERAVEYYKKVADKSMDWWLSGPPGGHLIQRNAYRWADEVGGAYGEAASWTSSGPFAPDKNHIYSSFDNVLEYLDMRERQGDFGASLTLGKHFYEPPRGYRRNLKKARSQFMKVATQYWSRDGKVNPKAPKNIEKSAAKAAAYIGRMFLRGEGMEQNFEKAATWFKRGIASGDAFAQYHLGLMYRDGLGLPRDGNRAAAYLKAASEQQLGIAQSALGVLFLDQGDLDTAVRYFEIAKNAGVMEALYYLAEFSNQGLGRQQNCHHAATYYKVVAEKAEPLHSAFVEANSALDRNDYERAFIASLMAAEQGSEPAQANVAFLLDQKTSLLSLPMVPIFSNPLESVPSSQRTPLLNNPKLAQVYYTRSAHQQNIDSLIKAGDYHAAGIGTPTRTLAVKSNKTTPSIEAMYSCYSTAAEHPNAAQALWNMGWMHENGVGSVEQDFHMAKRYYDLALEMNKEAYLPVKLALLRLRARSWWNGVSGGKVKPMEDDEDVARKKGPKSIKEWFSRFIDSALEMEAQDYAERQAGEDGYGDDLEYIVNGEPGMPGGDNEYWYTGAQRREADDLYEDFDDGLLESLIIIALAGALAMLVYVRAQRQRDARANQGQGQGQGQGLAPGGGALGPVGANGLQPILAQPIPPEQQGPGQQGGFFPNPGDPEYQEWVAGGIGH</sequence>
<protein>
    <submittedName>
        <fullName evidence="5">ERAD-associated protein</fullName>
    </submittedName>
</protein>
<dbReference type="InterPro" id="IPR050767">
    <property type="entry name" value="Sel1_AlgK"/>
</dbReference>
<dbReference type="SMART" id="SM00671">
    <property type="entry name" value="SEL1"/>
    <property type="match status" value="9"/>
</dbReference>
<comment type="caution">
    <text evidence="5">The sequence shown here is derived from an EMBL/GenBank/DDBJ whole genome shotgun (WGS) entry which is preliminary data.</text>
</comment>
<evidence type="ECO:0000313" key="6">
    <source>
        <dbReference type="Proteomes" id="UP001345013"/>
    </source>
</evidence>
<keyword evidence="3" id="KW-1133">Transmembrane helix</keyword>
<feature type="compositionally biased region" description="Low complexity" evidence="2">
    <location>
        <begin position="880"/>
        <end position="895"/>
    </location>
</feature>
<feature type="compositionally biased region" description="Gly residues" evidence="2">
    <location>
        <begin position="844"/>
        <end position="860"/>
    </location>
</feature>
<keyword evidence="3" id="KW-0812">Transmembrane</keyword>
<evidence type="ECO:0000256" key="1">
    <source>
        <dbReference type="ARBA" id="ARBA00038101"/>
    </source>
</evidence>
<keyword evidence="3" id="KW-0472">Membrane</keyword>
<proteinExistence type="inferred from homology"/>
<dbReference type="Gene3D" id="1.25.40.10">
    <property type="entry name" value="Tetratricopeptide repeat domain"/>
    <property type="match status" value="3"/>
</dbReference>
<dbReference type="PANTHER" id="PTHR11102">
    <property type="entry name" value="SEL-1-LIKE PROTEIN"/>
    <property type="match status" value="1"/>
</dbReference>
<feature type="transmembrane region" description="Helical" evidence="3">
    <location>
        <begin position="811"/>
        <end position="830"/>
    </location>
</feature>
<keyword evidence="4" id="KW-0732">Signal</keyword>
<dbReference type="InterPro" id="IPR011990">
    <property type="entry name" value="TPR-like_helical_dom_sf"/>
</dbReference>
<dbReference type="SUPFAM" id="SSF81901">
    <property type="entry name" value="HCP-like"/>
    <property type="match status" value="3"/>
</dbReference>
<gene>
    <name evidence="5" type="primary">HRD3</name>
    <name evidence="5" type="ORF">LTR24_006871</name>
</gene>
<feature type="region of interest" description="Disordered" evidence="2">
    <location>
        <begin position="839"/>
        <end position="907"/>
    </location>
</feature>